<protein>
    <submittedName>
        <fullName evidence="2">PIN domain-containing protein</fullName>
    </submittedName>
</protein>
<feature type="domain" description="PIN" evidence="1">
    <location>
        <begin position="5"/>
        <end position="138"/>
    </location>
</feature>
<evidence type="ECO:0000313" key="2">
    <source>
        <dbReference type="EMBL" id="WWQ59492.1"/>
    </source>
</evidence>
<keyword evidence="3" id="KW-1185">Reference proteome</keyword>
<dbReference type="Pfam" id="PF01850">
    <property type="entry name" value="PIN"/>
    <property type="match status" value="1"/>
</dbReference>
<gene>
    <name evidence="2" type="ORF">V6M85_08285</name>
</gene>
<dbReference type="AlphaFoldDB" id="A0AAX4KXZ1"/>
<reference evidence="2 3" key="1">
    <citation type="submission" date="2024-02" db="EMBL/GenBank/DDBJ databases">
        <title>STSV induces naive adaptation in Sulfolobus.</title>
        <authorList>
            <person name="Xiang X."/>
            <person name="Song M."/>
        </authorList>
    </citation>
    <scope>NUCLEOTIDE SEQUENCE [LARGE SCALE GENOMIC DNA]</scope>
    <source>
        <strain evidence="2 3">RT2</strain>
    </source>
</reference>
<dbReference type="RefSeq" id="WP_338598675.1">
    <property type="nucleotide sequence ID" value="NZ_CP146016.1"/>
</dbReference>
<dbReference type="SUPFAM" id="SSF88723">
    <property type="entry name" value="PIN domain-like"/>
    <property type="match status" value="1"/>
</dbReference>
<sequence length="146" mass="16790">MCTNVVVDTSILIKKSLGIFEYLNSKGYNPLFPTVVLYEYMNFVRKRWNELRNKKNIKSASGRAIGHIETADTLFNLIKDRISKNTTTLLNPDIDDFIKSLQILKDADVDAGDAIITTIAAKLQYKVITGDRDWERLKDYVDYEIH</sequence>
<accession>A0AAX4KXZ1</accession>
<proteinExistence type="predicted"/>
<dbReference type="InterPro" id="IPR029060">
    <property type="entry name" value="PIN-like_dom_sf"/>
</dbReference>
<dbReference type="GeneID" id="89336759"/>
<dbReference type="Gene3D" id="3.40.50.1010">
    <property type="entry name" value="5'-nuclease"/>
    <property type="match status" value="1"/>
</dbReference>
<evidence type="ECO:0000313" key="3">
    <source>
        <dbReference type="Proteomes" id="UP001432202"/>
    </source>
</evidence>
<dbReference type="EMBL" id="CP146016">
    <property type="protein sequence ID" value="WWQ59492.1"/>
    <property type="molecule type" value="Genomic_DNA"/>
</dbReference>
<dbReference type="InterPro" id="IPR002716">
    <property type="entry name" value="PIN_dom"/>
</dbReference>
<evidence type="ECO:0000259" key="1">
    <source>
        <dbReference type="Pfam" id="PF01850"/>
    </source>
</evidence>
<name>A0AAX4KXZ1_9CREN</name>
<organism evidence="2 3">
    <name type="scientific">Sulfolobus tengchongensis</name>
    <dbReference type="NCBI Taxonomy" id="207809"/>
    <lineage>
        <taxon>Archaea</taxon>
        <taxon>Thermoproteota</taxon>
        <taxon>Thermoprotei</taxon>
        <taxon>Sulfolobales</taxon>
        <taxon>Sulfolobaceae</taxon>
        <taxon>Sulfolobus</taxon>
    </lineage>
</organism>
<dbReference type="Proteomes" id="UP001432202">
    <property type="component" value="Chromosome"/>
</dbReference>